<feature type="chain" id="PRO_5007119440" description="Bulb-type lectin domain-containing protein" evidence="6">
    <location>
        <begin position="24"/>
        <end position="198"/>
    </location>
</feature>
<dbReference type="InterPro" id="IPR011009">
    <property type="entry name" value="Kinase-like_dom_sf"/>
</dbReference>
<keyword evidence="3 6" id="KW-0732">Signal</keyword>
<dbReference type="STRING" id="59895.A0A103Y6E4"/>
<dbReference type="PANTHER" id="PTHR47974:SF3">
    <property type="entry name" value="RECEPTOR-LIKE SERINE_THREONINE-PROTEIN KINASE"/>
    <property type="match status" value="1"/>
</dbReference>
<protein>
    <recommendedName>
        <fullName evidence="9">Bulb-type lectin domain-containing protein</fullName>
    </recommendedName>
</protein>
<evidence type="ECO:0000313" key="7">
    <source>
        <dbReference type="EMBL" id="KVI03354.1"/>
    </source>
</evidence>
<comment type="caution">
    <text evidence="7">The sequence shown here is derived from an EMBL/GenBank/DDBJ whole genome shotgun (WGS) entry which is preliminary data.</text>
</comment>
<proteinExistence type="predicted"/>
<dbReference type="Proteomes" id="UP000243975">
    <property type="component" value="Unassembled WGS sequence"/>
</dbReference>
<evidence type="ECO:0000313" key="8">
    <source>
        <dbReference type="Proteomes" id="UP000243975"/>
    </source>
</evidence>
<reference evidence="7 8" key="1">
    <citation type="journal article" date="2016" name="Sci. Rep.">
        <title>The genome sequence of the outbreeding globe artichoke constructed de novo incorporating a phase-aware low-pass sequencing strategy of F1 progeny.</title>
        <authorList>
            <person name="Scaglione D."/>
            <person name="Reyes-Chin-Wo S."/>
            <person name="Acquadro A."/>
            <person name="Froenicke L."/>
            <person name="Portis E."/>
            <person name="Beitel C."/>
            <person name="Tirone M."/>
            <person name="Mauro R."/>
            <person name="Lo Monaco A."/>
            <person name="Mauromicale G."/>
            <person name="Faccioli P."/>
            <person name="Cattivelli L."/>
            <person name="Rieseberg L."/>
            <person name="Michelmore R."/>
            <person name="Lanteri S."/>
        </authorList>
    </citation>
    <scope>NUCLEOTIDE SEQUENCE [LARGE SCALE GENOMIC DNA]</scope>
    <source>
        <strain evidence="7">2C</strain>
    </source>
</reference>
<comment type="subcellular location">
    <subcellularLocation>
        <location evidence="1">Membrane</location>
        <topology evidence="1">Single-pass membrane protein</topology>
    </subcellularLocation>
</comment>
<dbReference type="Gramene" id="KVI03354">
    <property type="protein sequence ID" value="KVI03354"/>
    <property type="gene ID" value="Ccrd_018346"/>
</dbReference>
<evidence type="ECO:0000256" key="5">
    <source>
        <dbReference type="ARBA" id="ARBA00023136"/>
    </source>
</evidence>
<name>A0A103Y6E4_CYNCS</name>
<evidence type="ECO:0000256" key="3">
    <source>
        <dbReference type="ARBA" id="ARBA00022729"/>
    </source>
</evidence>
<evidence type="ECO:0008006" key="9">
    <source>
        <dbReference type="Google" id="ProtNLM"/>
    </source>
</evidence>
<sequence>MAAPLQVFLVTVIILFHTPSSLSSSPDGHGLIRGSSLSVEKKDDILVSSNGLFIAGFHQVGENAYGFAVWFSEQATSGNRTIVWMANRDAPVNGKHSKFYGMVVLEMITGRNPVGKCHTGNENDEIEFALIDRVRDKLQEFNRSQMKSWLKEIVDPSISGKYDRTTMENLVRIALQCVEEDSNARPSMSQVFNMLLHV</sequence>
<gene>
    <name evidence="7" type="ORF">Ccrd_018346</name>
</gene>
<evidence type="ECO:0000256" key="2">
    <source>
        <dbReference type="ARBA" id="ARBA00022692"/>
    </source>
</evidence>
<dbReference type="GO" id="GO:0016020">
    <property type="term" value="C:membrane"/>
    <property type="evidence" value="ECO:0007669"/>
    <property type="project" value="UniProtKB-SubCell"/>
</dbReference>
<evidence type="ECO:0000256" key="6">
    <source>
        <dbReference type="SAM" id="SignalP"/>
    </source>
</evidence>
<dbReference type="AlphaFoldDB" id="A0A103Y6E4"/>
<organism evidence="7 8">
    <name type="scientific">Cynara cardunculus var. scolymus</name>
    <name type="common">Globe artichoke</name>
    <name type="synonym">Cynara scolymus</name>
    <dbReference type="NCBI Taxonomy" id="59895"/>
    <lineage>
        <taxon>Eukaryota</taxon>
        <taxon>Viridiplantae</taxon>
        <taxon>Streptophyta</taxon>
        <taxon>Embryophyta</taxon>
        <taxon>Tracheophyta</taxon>
        <taxon>Spermatophyta</taxon>
        <taxon>Magnoliopsida</taxon>
        <taxon>eudicotyledons</taxon>
        <taxon>Gunneridae</taxon>
        <taxon>Pentapetalae</taxon>
        <taxon>asterids</taxon>
        <taxon>campanulids</taxon>
        <taxon>Asterales</taxon>
        <taxon>Asteraceae</taxon>
        <taxon>Carduoideae</taxon>
        <taxon>Cardueae</taxon>
        <taxon>Carduinae</taxon>
        <taxon>Cynara</taxon>
    </lineage>
</organism>
<evidence type="ECO:0000256" key="1">
    <source>
        <dbReference type="ARBA" id="ARBA00004167"/>
    </source>
</evidence>
<dbReference type="EMBL" id="LEKV01002360">
    <property type="protein sequence ID" value="KVI03354.1"/>
    <property type="molecule type" value="Genomic_DNA"/>
</dbReference>
<keyword evidence="8" id="KW-1185">Reference proteome</keyword>
<dbReference type="Gene3D" id="1.10.510.10">
    <property type="entry name" value="Transferase(Phosphotransferase) domain 1"/>
    <property type="match status" value="1"/>
</dbReference>
<dbReference type="SUPFAM" id="SSF56112">
    <property type="entry name" value="Protein kinase-like (PK-like)"/>
    <property type="match status" value="1"/>
</dbReference>
<feature type="signal peptide" evidence="6">
    <location>
        <begin position="1"/>
        <end position="23"/>
    </location>
</feature>
<dbReference type="OMA" id="CHTGNEN"/>
<dbReference type="PANTHER" id="PTHR47974">
    <property type="entry name" value="OS07G0415500 PROTEIN"/>
    <property type="match status" value="1"/>
</dbReference>
<keyword evidence="4" id="KW-1133">Transmembrane helix</keyword>
<keyword evidence="2" id="KW-0812">Transmembrane</keyword>
<accession>A0A103Y6E4</accession>
<keyword evidence="5" id="KW-0472">Membrane</keyword>
<evidence type="ECO:0000256" key="4">
    <source>
        <dbReference type="ARBA" id="ARBA00022989"/>
    </source>
</evidence>